<dbReference type="EMBL" id="BGZK01000467">
    <property type="protein sequence ID" value="GBP45239.1"/>
    <property type="molecule type" value="Genomic_DNA"/>
</dbReference>
<proteinExistence type="predicted"/>
<gene>
    <name evidence="1" type="ORF">EVAR_28987_1</name>
</gene>
<reference evidence="1 2" key="1">
    <citation type="journal article" date="2019" name="Commun. Biol.">
        <title>The bagworm genome reveals a unique fibroin gene that provides high tensile strength.</title>
        <authorList>
            <person name="Kono N."/>
            <person name="Nakamura H."/>
            <person name="Ohtoshi R."/>
            <person name="Tomita M."/>
            <person name="Numata K."/>
            <person name="Arakawa K."/>
        </authorList>
    </citation>
    <scope>NUCLEOTIDE SEQUENCE [LARGE SCALE GENOMIC DNA]</scope>
</reference>
<protein>
    <submittedName>
        <fullName evidence="1">Uncharacterized protein</fullName>
    </submittedName>
</protein>
<name>A0A4C1W420_EUMVA</name>
<organism evidence="1 2">
    <name type="scientific">Eumeta variegata</name>
    <name type="common">Bagworm moth</name>
    <name type="synonym">Eumeta japonica</name>
    <dbReference type="NCBI Taxonomy" id="151549"/>
    <lineage>
        <taxon>Eukaryota</taxon>
        <taxon>Metazoa</taxon>
        <taxon>Ecdysozoa</taxon>
        <taxon>Arthropoda</taxon>
        <taxon>Hexapoda</taxon>
        <taxon>Insecta</taxon>
        <taxon>Pterygota</taxon>
        <taxon>Neoptera</taxon>
        <taxon>Endopterygota</taxon>
        <taxon>Lepidoptera</taxon>
        <taxon>Glossata</taxon>
        <taxon>Ditrysia</taxon>
        <taxon>Tineoidea</taxon>
        <taxon>Psychidae</taxon>
        <taxon>Oiketicinae</taxon>
        <taxon>Eumeta</taxon>
    </lineage>
</organism>
<dbReference type="Proteomes" id="UP000299102">
    <property type="component" value="Unassembled WGS sequence"/>
</dbReference>
<dbReference type="AlphaFoldDB" id="A0A4C1W420"/>
<accession>A0A4C1W420</accession>
<sequence>MDSLGCRTGTRKALLFRLPMDNSEPVPALTEIFYSECRRQRDVSLSIQYAVATDLYESGDGTQRNRHRDRSRRRLELVNSERDHRFGYLTVREVDEQHATQDVGVRSSPGTLHHRIPQMNGNLTRMLPKISINNCFDCATKFTVRSGLFVNCAARRDHRGAPALQMGCFVRAAVFADQIIAMMIADSGSRALERKMGRTARGGARRGAPAGVKNPNARRAHCIERAPY</sequence>
<comment type="caution">
    <text evidence="1">The sequence shown here is derived from an EMBL/GenBank/DDBJ whole genome shotgun (WGS) entry which is preliminary data.</text>
</comment>
<evidence type="ECO:0000313" key="1">
    <source>
        <dbReference type="EMBL" id="GBP45239.1"/>
    </source>
</evidence>
<keyword evidence="2" id="KW-1185">Reference proteome</keyword>
<evidence type="ECO:0000313" key="2">
    <source>
        <dbReference type="Proteomes" id="UP000299102"/>
    </source>
</evidence>